<sequence length="255" mass="25996">MAIDLAGKVALVTGASGGIGRAIAISLAASGAKVVLNYLNSKEAAEEAVAAIKHKGGMAIAIQADVSKAEEAQRLAAESEQAFGRKVDVLINNAGHLVQRVPNEDMTEEVYARIMDVNLKSAVFVTKAVIPGMKAAGAGCIVNLTSVAAHNGGGPGASIYAASKAAVLAYTKGLAKEVAASGIRVNAISPGFIGNTAFHATFTSAAAREATIQSIPLRREGTPEDVAGVALFLVSDLSAYLTGETIEVNGGMFMR</sequence>
<dbReference type="EMBL" id="JAGKSP010000002">
    <property type="protein sequence ID" value="MBP3962725.1"/>
    <property type="molecule type" value="Genomic_DNA"/>
</dbReference>
<keyword evidence="4" id="KW-1185">Reference proteome</keyword>
<dbReference type="PANTHER" id="PTHR43639">
    <property type="entry name" value="OXIDOREDUCTASE, SHORT-CHAIN DEHYDROGENASE/REDUCTASE FAMILY (AFU_ORTHOLOGUE AFUA_5G02870)"/>
    <property type="match status" value="1"/>
</dbReference>
<reference evidence="3 4" key="1">
    <citation type="submission" date="2021-04" db="EMBL/GenBank/DDBJ databases">
        <title>Paenibacillus sp. DLE-14 whole genome sequence.</title>
        <authorList>
            <person name="Ham Y.J."/>
        </authorList>
    </citation>
    <scope>NUCLEOTIDE SEQUENCE [LARGE SCALE GENOMIC DNA]</scope>
    <source>
        <strain evidence="3 4">DLE-14</strain>
    </source>
</reference>
<organism evidence="3 4">
    <name type="scientific">Paenibacillus lignilyticus</name>
    <dbReference type="NCBI Taxonomy" id="1172615"/>
    <lineage>
        <taxon>Bacteria</taxon>
        <taxon>Bacillati</taxon>
        <taxon>Bacillota</taxon>
        <taxon>Bacilli</taxon>
        <taxon>Bacillales</taxon>
        <taxon>Paenibacillaceae</taxon>
        <taxon>Paenibacillus</taxon>
    </lineage>
</organism>
<dbReference type="PROSITE" id="PS00061">
    <property type="entry name" value="ADH_SHORT"/>
    <property type="match status" value="1"/>
</dbReference>
<keyword evidence="2" id="KW-0560">Oxidoreductase</keyword>
<dbReference type="Proteomes" id="UP000673394">
    <property type="component" value="Unassembled WGS sequence"/>
</dbReference>
<evidence type="ECO:0000313" key="3">
    <source>
        <dbReference type="EMBL" id="MBP3962725.1"/>
    </source>
</evidence>
<dbReference type="InterPro" id="IPR036291">
    <property type="entry name" value="NAD(P)-bd_dom_sf"/>
</dbReference>
<dbReference type="PANTHER" id="PTHR43639:SF1">
    <property type="entry name" value="SHORT-CHAIN DEHYDROGENASE_REDUCTASE FAMILY PROTEIN"/>
    <property type="match status" value="1"/>
</dbReference>
<name>A0ABS5C9R1_9BACL</name>
<protein>
    <submittedName>
        <fullName evidence="3">3-oxoacyl-ACP reductase FabG</fullName>
    </submittedName>
</protein>
<dbReference type="SUPFAM" id="SSF51735">
    <property type="entry name" value="NAD(P)-binding Rossmann-fold domains"/>
    <property type="match status" value="1"/>
</dbReference>
<evidence type="ECO:0000313" key="4">
    <source>
        <dbReference type="Proteomes" id="UP000673394"/>
    </source>
</evidence>
<dbReference type="Gene3D" id="3.40.50.720">
    <property type="entry name" value="NAD(P)-binding Rossmann-like Domain"/>
    <property type="match status" value="1"/>
</dbReference>
<proteinExistence type="inferred from homology"/>
<accession>A0ABS5C9R1</accession>
<comment type="similarity">
    <text evidence="1">Belongs to the short-chain dehydrogenases/reductases (SDR) family.</text>
</comment>
<gene>
    <name evidence="3" type="ORF">I8J30_08410</name>
</gene>
<dbReference type="PRINTS" id="PR00080">
    <property type="entry name" value="SDRFAMILY"/>
</dbReference>
<evidence type="ECO:0000256" key="1">
    <source>
        <dbReference type="ARBA" id="ARBA00006484"/>
    </source>
</evidence>
<evidence type="ECO:0000256" key="2">
    <source>
        <dbReference type="ARBA" id="ARBA00023002"/>
    </source>
</evidence>
<dbReference type="RefSeq" id="WP_210657133.1">
    <property type="nucleotide sequence ID" value="NZ_JAGKSP010000002.1"/>
</dbReference>
<dbReference type="InterPro" id="IPR002347">
    <property type="entry name" value="SDR_fam"/>
</dbReference>
<dbReference type="NCBIfam" id="NF005559">
    <property type="entry name" value="PRK07231.1"/>
    <property type="match status" value="1"/>
</dbReference>
<comment type="caution">
    <text evidence="3">The sequence shown here is derived from an EMBL/GenBank/DDBJ whole genome shotgun (WGS) entry which is preliminary data.</text>
</comment>
<dbReference type="PRINTS" id="PR00081">
    <property type="entry name" value="GDHRDH"/>
</dbReference>
<dbReference type="Pfam" id="PF13561">
    <property type="entry name" value="adh_short_C2"/>
    <property type="match status" value="1"/>
</dbReference>
<dbReference type="InterPro" id="IPR020904">
    <property type="entry name" value="Sc_DH/Rdtase_CS"/>
</dbReference>